<gene>
    <name evidence="3" type="ORF">GCM10025790_23500</name>
</gene>
<dbReference type="RefSeq" id="WP_345478196.1">
    <property type="nucleotide sequence ID" value="NZ_BAABLW010000007.1"/>
</dbReference>
<organism evidence="3 4">
    <name type="scientific">Nesterenkonia rhizosphaerae</name>
    <dbReference type="NCBI Taxonomy" id="1348272"/>
    <lineage>
        <taxon>Bacteria</taxon>
        <taxon>Bacillati</taxon>
        <taxon>Actinomycetota</taxon>
        <taxon>Actinomycetes</taxon>
        <taxon>Micrococcales</taxon>
        <taxon>Micrococcaceae</taxon>
        <taxon>Nesterenkonia</taxon>
    </lineage>
</organism>
<evidence type="ECO:0000313" key="3">
    <source>
        <dbReference type="EMBL" id="GAA4925360.1"/>
    </source>
</evidence>
<dbReference type="Gene3D" id="3.40.1350.10">
    <property type="match status" value="1"/>
</dbReference>
<dbReference type="EMBL" id="BAABLW010000007">
    <property type="protein sequence ID" value="GAA4925360.1"/>
    <property type="molecule type" value="Genomic_DNA"/>
</dbReference>
<proteinExistence type="inferred from homology"/>
<comment type="similarity">
    <text evidence="1 2">Belongs to the UPF0102 family.</text>
</comment>
<dbReference type="CDD" id="cd20736">
    <property type="entry name" value="PoNe_Nuclease"/>
    <property type="match status" value="1"/>
</dbReference>
<dbReference type="PANTHER" id="PTHR34039:SF1">
    <property type="entry name" value="UPF0102 PROTEIN YRAN"/>
    <property type="match status" value="1"/>
</dbReference>
<comment type="caution">
    <text evidence="3">The sequence shown here is derived from an EMBL/GenBank/DDBJ whole genome shotgun (WGS) entry which is preliminary data.</text>
</comment>
<dbReference type="SUPFAM" id="SSF52980">
    <property type="entry name" value="Restriction endonuclease-like"/>
    <property type="match status" value="1"/>
</dbReference>
<dbReference type="InterPro" id="IPR003509">
    <property type="entry name" value="UPF0102_YraN-like"/>
</dbReference>
<dbReference type="InterPro" id="IPR011856">
    <property type="entry name" value="tRNA_endonuc-like_dom_sf"/>
</dbReference>
<accession>A0ABP9G4Q3</accession>
<evidence type="ECO:0000313" key="4">
    <source>
        <dbReference type="Proteomes" id="UP001500368"/>
    </source>
</evidence>
<keyword evidence="4" id="KW-1185">Reference proteome</keyword>
<sequence>MHPKDHTGLIGEQQAAEYLQARGHEVLERRWRSRHGELDLITRDQRQLVAVEVKTRRGIGYGHPFEAVTDAKLRRLYLLLREYAAEHGLLRVPRRVDVVSVLLERRDTALPEPAPRIEHLKAVAL</sequence>
<name>A0ABP9G4Q3_9MICC</name>
<dbReference type="NCBIfam" id="NF009154">
    <property type="entry name" value="PRK12497.3-3"/>
    <property type="match status" value="1"/>
</dbReference>
<evidence type="ECO:0000256" key="1">
    <source>
        <dbReference type="ARBA" id="ARBA00006738"/>
    </source>
</evidence>
<reference evidence="4" key="1">
    <citation type="journal article" date="2019" name="Int. J. Syst. Evol. Microbiol.">
        <title>The Global Catalogue of Microorganisms (GCM) 10K type strain sequencing project: providing services to taxonomists for standard genome sequencing and annotation.</title>
        <authorList>
            <consortium name="The Broad Institute Genomics Platform"/>
            <consortium name="The Broad Institute Genome Sequencing Center for Infectious Disease"/>
            <person name="Wu L."/>
            <person name="Ma J."/>
        </authorList>
    </citation>
    <scope>NUCLEOTIDE SEQUENCE [LARGE SCALE GENOMIC DNA]</scope>
    <source>
        <strain evidence="4">JCM 19129</strain>
    </source>
</reference>
<dbReference type="InterPro" id="IPR011335">
    <property type="entry name" value="Restrct_endonuc-II-like"/>
</dbReference>
<dbReference type="PANTHER" id="PTHR34039">
    <property type="entry name" value="UPF0102 PROTEIN YRAN"/>
    <property type="match status" value="1"/>
</dbReference>
<dbReference type="Proteomes" id="UP001500368">
    <property type="component" value="Unassembled WGS sequence"/>
</dbReference>
<dbReference type="Pfam" id="PF02021">
    <property type="entry name" value="UPF0102"/>
    <property type="match status" value="1"/>
</dbReference>
<protein>
    <recommendedName>
        <fullName evidence="2">UPF0102 protein GCM10025790_23500</fullName>
    </recommendedName>
</protein>
<evidence type="ECO:0000256" key="2">
    <source>
        <dbReference type="HAMAP-Rule" id="MF_00048"/>
    </source>
</evidence>
<dbReference type="HAMAP" id="MF_00048">
    <property type="entry name" value="UPF0102"/>
    <property type="match status" value="1"/>
</dbReference>